<feature type="transmembrane region" description="Helical" evidence="8">
    <location>
        <begin position="471"/>
        <end position="493"/>
    </location>
</feature>
<evidence type="ECO:0000256" key="5">
    <source>
        <dbReference type="ARBA" id="ARBA00023043"/>
    </source>
</evidence>
<dbReference type="Gene3D" id="1.25.40.20">
    <property type="entry name" value="Ankyrin repeat-containing domain"/>
    <property type="match status" value="1"/>
</dbReference>
<comment type="caution">
    <text evidence="11">The sequence shown here is derived from an EMBL/GenBank/DDBJ whole genome shotgun (WGS) entry which is preliminary data.</text>
</comment>
<comment type="similarity">
    <text evidence="8">Belongs to the DHHC palmitoyltransferase family.</text>
</comment>
<keyword evidence="3" id="KW-0677">Repeat</keyword>
<keyword evidence="12" id="KW-1185">Reference proteome</keyword>
<dbReference type="Pfam" id="PF00023">
    <property type="entry name" value="Ank"/>
    <property type="match status" value="2"/>
</dbReference>
<dbReference type="PANTHER" id="PTHR24161:SF85">
    <property type="entry name" value="PALMITOYLTRANSFERASE HIP14"/>
    <property type="match status" value="1"/>
</dbReference>
<evidence type="ECO:0000256" key="9">
    <source>
        <dbReference type="SAM" id="MobiDB-lite"/>
    </source>
</evidence>
<feature type="transmembrane region" description="Helical" evidence="8">
    <location>
        <begin position="531"/>
        <end position="550"/>
    </location>
</feature>
<evidence type="ECO:0000256" key="7">
    <source>
        <dbReference type="PROSITE-ProRule" id="PRU00023"/>
    </source>
</evidence>
<keyword evidence="2 8" id="KW-0812">Transmembrane</keyword>
<evidence type="ECO:0000256" key="8">
    <source>
        <dbReference type="RuleBase" id="RU079119"/>
    </source>
</evidence>
<evidence type="ECO:0000259" key="10">
    <source>
        <dbReference type="Pfam" id="PF01529"/>
    </source>
</evidence>
<dbReference type="SUPFAM" id="SSF48403">
    <property type="entry name" value="Ankyrin repeat"/>
    <property type="match status" value="1"/>
</dbReference>
<feature type="transmembrane region" description="Helical" evidence="8">
    <location>
        <begin position="359"/>
        <end position="379"/>
    </location>
</feature>
<evidence type="ECO:0000256" key="4">
    <source>
        <dbReference type="ARBA" id="ARBA00022989"/>
    </source>
</evidence>
<keyword evidence="6 8" id="KW-0472">Membrane</keyword>
<keyword evidence="8" id="KW-0808">Transferase</keyword>
<dbReference type="InterPro" id="IPR036770">
    <property type="entry name" value="Ankyrin_rpt-contain_sf"/>
</dbReference>
<dbReference type="PROSITE" id="PS50216">
    <property type="entry name" value="DHHC"/>
    <property type="match status" value="1"/>
</dbReference>
<feature type="repeat" description="ANK" evidence="7">
    <location>
        <begin position="130"/>
        <end position="162"/>
    </location>
</feature>
<gene>
    <name evidence="11" type="ORF">OFUS_LOCUS12361</name>
</gene>
<feature type="compositionally biased region" description="Polar residues" evidence="9">
    <location>
        <begin position="28"/>
        <end position="37"/>
    </location>
</feature>
<dbReference type="Pfam" id="PF12796">
    <property type="entry name" value="Ank_2"/>
    <property type="match status" value="1"/>
</dbReference>
<evidence type="ECO:0000313" key="12">
    <source>
        <dbReference type="Proteomes" id="UP000749559"/>
    </source>
</evidence>
<keyword evidence="5 7" id="KW-0040">ANK repeat</keyword>
<keyword evidence="4 8" id="KW-1133">Transmembrane helix</keyword>
<dbReference type="EC" id="2.3.1.225" evidence="8"/>
<dbReference type="InterPro" id="IPR001594">
    <property type="entry name" value="Palmitoyltrfase_DHHC"/>
</dbReference>
<dbReference type="EMBL" id="CAIIXF020000006">
    <property type="protein sequence ID" value="CAH1786469.1"/>
    <property type="molecule type" value="Genomic_DNA"/>
</dbReference>
<dbReference type="Pfam" id="PF01529">
    <property type="entry name" value="DHHC"/>
    <property type="match status" value="1"/>
</dbReference>
<dbReference type="GO" id="GO:0019706">
    <property type="term" value="F:protein-cysteine S-palmitoyltransferase activity"/>
    <property type="evidence" value="ECO:0007669"/>
    <property type="project" value="UniProtKB-EC"/>
</dbReference>
<protein>
    <recommendedName>
        <fullName evidence="8">Palmitoyltransferase</fullName>
        <ecNumber evidence="8">2.3.1.225</ecNumber>
    </recommendedName>
</protein>
<name>A0A8S4NXE2_OWEFU</name>
<proteinExistence type="inferred from homology"/>
<accession>A0A8S4NXE2</accession>
<feature type="transmembrane region" description="Helical" evidence="8">
    <location>
        <begin position="312"/>
        <end position="328"/>
    </location>
</feature>
<feature type="compositionally biased region" description="Basic and acidic residues" evidence="9">
    <location>
        <begin position="39"/>
        <end position="49"/>
    </location>
</feature>
<dbReference type="GO" id="GO:0016020">
    <property type="term" value="C:membrane"/>
    <property type="evidence" value="ECO:0007669"/>
    <property type="project" value="UniProtKB-SubCell"/>
</dbReference>
<feature type="domain" description="Palmitoyltransferase DHHC" evidence="10">
    <location>
        <begin position="423"/>
        <end position="557"/>
    </location>
</feature>
<evidence type="ECO:0000256" key="1">
    <source>
        <dbReference type="ARBA" id="ARBA00004141"/>
    </source>
</evidence>
<organism evidence="11 12">
    <name type="scientific">Owenia fusiformis</name>
    <name type="common">Polychaete worm</name>
    <dbReference type="NCBI Taxonomy" id="6347"/>
    <lineage>
        <taxon>Eukaryota</taxon>
        <taxon>Metazoa</taxon>
        <taxon>Spiralia</taxon>
        <taxon>Lophotrochozoa</taxon>
        <taxon>Annelida</taxon>
        <taxon>Polychaeta</taxon>
        <taxon>Sedentaria</taxon>
        <taxon>Canalipalpata</taxon>
        <taxon>Sabellida</taxon>
        <taxon>Oweniida</taxon>
        <taxon>Oweniidae</taxon>
        <taxon>Owenia</taxon>
    </lineage>
</organism>
<evidence type="ECO:0000256" key="6">
    <source>
        <dbReference type="ARBA" id="ARBA00023136"/>
    </source>
</evidence>
<dbReference type="InterPro" id="IPR002110">
    <property type="entry name" value="Ankyrin_rpt"/>
</dbReference>
<dbReference type="OrthoDB" id="6781668at2759"/>
<feature type="region of interest" description="Disordered" evidence="9">
    <location>
        <begin position="1"/>
        <end position="62"/>
    </location>
</feature>
<dbReference type="PROSITE" id="PS50088">
    <property type="entry name" value="ANK_REPEAT"/>
    <property type="match status" value="4"/>
</dbReference>
<keyword evidence="8" id="KW-0012">Acyltransferase</keyword>
<comment type="subcellular location">
    <subcellularLocation>
        <location evidence="1">Membrane</location>
        <topology evidence="1">Multi-pass membrane protein</topology>
    </subcellularLocation>
</comment>
<dbReference type="SMART" id="SM00248">
    <property type="entry name" value="ANK"/>
    <property type="match status" value="5"/>
</dbReference>
<reference evidence="11" key="1">
    <citation type="submission" date="2022-03" db="EMBL/GenBank/DDBJ databases">
        <authorList>
            <person name="Martin C."/>
        </authorList>
    </citation>
    <scope>NUCLEOTIDE SEQUENCE</scope>
</reference>
<feature type="repeat" description="ANK" evidence="7">
    <location>
        <begin position="96"/>
        <end position="128"/>
    </location>
</feature>
<comment type="domain">
    <text evidence="8">The DHHC domain is required for palmitoyltransferase activity.</text>
</comment>
<dbReference type="PANTHER" id="PTHR24161">
    <property type="entry name" value="ANK_REP_REGION DOMAIN-CONTAINING PROTEIN-RELATED"/>
    <property type="match status" value="1"/>
</dbReference>
<evidence type="ECO:0000313" key="11">
    <source>
        <dbReference type="EMBL" id="CAH1786469.1"/>
    </source>
</evidence>
<evidence type="ECO:0000256" key="2">
    <source>
        <dbReference type="ARBA" id="ARBA00022692"/>
    </source>
</evidence>
<feature type="repeat" description="ANK" evidence="7">
    <location>
        <begin position="231"/>
        <end position="263"/>
    </location>
</feature>
<sequence length="630" mass="72280">MADEERDPTCNPVEPLLQHAEYKPYPTQPNYPTQSNFEGHGHSHSHEPVNHPPAPPTTEPEDTSAWDIVKATQYGVYDRCVELIEAGHDVNQPDAENVTLLHWAAINNRQDIVKYYMNKGAIIDKLGGDLNSTPLHWATRQGHLPMVVLLISYGADPSLRDGEGCSCIHLAAQFGFTAIVAYLIAKGQDVDMQDKNGMTALMWSAYRVFNPDPTRLLLTFNATVNLGDKFHKNTALHWAALSGNHVVVSLLIQEGASLVSKNDKDELALDIANQKKHFWISQKIQSARILKGIDQTKMLQSITSNKTLRRRVMQGFPFVVFFLIGFICELDATWWLKLLMFGFMTLGMRVVGKTFFDPTAYSLVMPVALYLTTKFWMYFTCIDTMFLTYNFVKCWKIDPGTIKTTRDEKIRAVLEMSELQMFDMTQFCSTCLIRRPLRSKHCSICNKCIARFDHHCPWVDNCIGERNHKYFLGYLFFLFIALMYCMYGCASYWHFTCLAHSVDESYMVILGKIMSCSPWVFWIAFNTGLHLFWIGALLGFQLYQIMWVGATTNEKMNMPRYKHFHTSKQGVYNSPFHRGVIQNLIDILGWRCLGLCRPDKTDWYRTYADSNTNAITTKPKSLARDNYQFV</sequence>
<evidence type="ECO:0000256" key="3">
    <source>
        <dbReference type="ARBA" id="ARBA00022737"/>
    </source>
</evidence>
<dbReference type="Proteomes" id="UP000749559">
    <property type="component" value="Unassembled WGS sequence"/>
</dbReference>
<dbReference type="PROSITE" id="PS50297">
    <property type="entry name" value="ANK_REP_REGION"/>
    <property type="match status" value="3"/>
</dbReference>
<dbReference type="AlphaFoldDB" id="A0A8S4NXE2"/>
<comment type="catalytic activity">
    <reaction evidence="8">
        <text>L-cysteinyl-[protein] + hexadecanoyl-CoA = S-hexadecanoyl-L-cysteinyl-[protein] + CoA</text>
        <dbReference type="Rhea" id="RHEA:36683"/>
        <dbReference type="Rhea" id="RHEA-COMP:10131"/>
        <dbReference type="Rhea" id="RHEA-COMP:11032"/>
        <dbReference type="ChEBI" id="CHEBI:29950"/>
        <dbReference type="ChEBI" id="CHEBI:57287"/>
        <dbReference type="ChEBI" id="CHEBI:57379"/>
        <dbReference type="ChEBI" id="CHEBI:74151"/>
        <dbReference type="EC" id="2.3.1.225"/>
    </reaction>
</comment>
<feature type="repeat" description="ANK" evidence="7">
    <location>
        <begin position="163"/>
        <end position="195"/>
    </location>
</feature>